<evidence type="ECO:0000313" key="7">
    <source>
        <dbReference type="Proteomes" id="UP000003744"/>
    </source>
</evidence>
<reference evidence="6 7" key="1">
    <citation type="submission" date="2009-01" db="EMBL/GenBank/DDBJ databases">
        <authorList>
            <person name="Qin X."/>
            <person name="Bachman B."/>
            <person name="Battles P."/>
            <person name="Bell A."/>
            <person name="Bess C."/>
            <person name="Bickham C."/>
            <person name="Chaboub L."/>
            <person name="Chen D."/>
            <person name="Coyle M."/>
            <person name="Deiros D.R."/>
            <person name="Dinh H."/>
            <person name="Forbes L."/>
            <person name="Fowler G."/>
            <person name="Francisco L."/>
            <person name="Fu Q."/>
            <person name="Gubbala S."/>
            <person name="Hale W."/>
            <person name="Han Y."/>
            <person name="Hemphill L."/>
            <person name="Highlander S.K."/>
            <person name="Hirani K."/>
            <person name="Hogues M."/>
            <person name="Jackson L."/>
            <person name="Jakkamsetti A."/>
            <person name="Javaid M."/>
            <person name="Jiang H."/>
            <person name="Korchina V."/>
            <person name="Kovar C."/>
            <person name="Lara F."/>
            <person name="Lee S."/>
            <person name="Mata R."/>
            <person name="Mathew T."/>
            <person name="Moen C."/>
            <person name="Morales K."/>
            <person name="Munidasa M."/>
            <person name="Nazareth L."/>
            <person name="Ngo R."/>
            <person name="Nguyen L."/>
            <person name="Okwuonu G."/>
            <person name="Ongeri F."/>
            <person name="Patil S."/>
            <person name="Petrosino J."/>
            <person name="Pham C."/>
            <person name="Pham P."/>
            <person name="Pu L.-L."/>
            <person name="Puazo M."/>
            <person name="Raj R."/>
            <person name="Reid J."/>
            <person name="Rouhana J."/>
            <person name="Saada N."/>
            <person name="Shang Y."/>
            <person name="Simmons D."/>
            <person name="Thornton R."/>
            <person name="Warren J."/>
            <person name="Weissenberger G."/>
            <person name="Zhang J."/>
            <person name="Zhang L."/>
            <person name="Zhou C."/>
            <person name="Zhu D."/>
            <person name="Muzny D."/>
            <person name="Worley K."/>
            <person name="Gibbs R."/>
        </authorList>
    </citation>
    <scope>NUCLEOTIDE SEQUENCE [LARGE SCALE GENOMIC DNA]</scope>
    <source>
        <strain evidence="6 7">ATCC 35098</strain>
    </source>
</reference>
<evidence type="ECO:0000313" key="6">
    <source>
        <dbReference type="EMBL" id="EEI82854.1"/>
    </source>
</evidence>
<dbReference type="eggNOG" id="COG1447">
    <property type="taxonomic scope" value="Bacteria"/>
</dbReference>
<keyword evidence="1" id="KW-0813">Transport</keyword>
<comment type="caution">
    <text evidence="6">The sequence shown here is derived from an EMBL/GenBank/DDBJ whole genome shotgun (WGS) entry which is preliminary data.</text>
</comment>
<proteinExistence type="predicted"/>
<dbReference type="PANTHER" id="PTHR34382:SF10">
    <property type="entry name" value="PTS SYSTEM OLIGO-BETA-MANNOSIDE-SPECIFIC EIIA COMPONENT"/>
    <property type="match status" value="1"/>
</dbReference>
<keyword evidence="3" id="KW-0808">Transferase</keyword>
<dbReference type="PANTHER" id="PTHR34382">
    <property type="entry name" value="PTS SYSTEM N,N'-DIACETYLCHITOBIOSE-SPECIFIC EIIA COMPONENT"/>
    <property type="match status" value="1"/>
</dbReference>
<dbReference type="PROSITE" id="PS51095">
    <property type="entry name" value="PTS_EIIA_TYPE_3"/>
    <property type="match status" value="1"/>
</dbReference>
<dbReference type="SUPFAM" id="SSF46973">
    <property type="entry name" value="Enzyme IIa from lactose specific PTS, IIa-lac"/>
    <property type="match status" value="1"/>
</dbReference>
<dbReference type="Pfam" id="PF02255">
    <property type="entry name" value="PTS_IIA"/>
    <property type="match status" value="1"/>
</dbReference>
<gene>
    <name evidence="6" type="ORF">HMPREF0077_1039</name>
</gene>
<evidence type="ECO:0000256" key="2">
    <source>
        <dbReference type="ARBA" id="ARBA00022597"/>
    </source>
</evidence>
<evidence type="ECO:0000256" key="5">
    <source>
        <dbReference type="PROSITE-ProRule" id="PRU00418"/>
    </source>
</evidence>
<organism evidence="6 7">
    <name type="scientific">Anaerococcus tetradius ATCC 35098</name>
    <dbReference type="NCBI Taxonomy" id="525255"/>
    <lineage>
        <taxon>Bacteria</taxon>
        <taxon>Bacillati</taxon>
        <taxon>Bacillota</taxon>
        <taxon>Tissierellia</taxon>
        <taxon>Tissierellales</taxon>
        <taxon>Peptoniphilaceae</taxon>
        <taxon>Anaerococcus</taxon>
    </lineage>
</organism>
<dbReference type="InterPro" id="IPR036542">
    <property type="entry name" value="PTS_IIA_lac/cel_sf"/>
</dbReference>
<dbReference type="AlphaFoldDB" id="C2CHS9"/>
<dbReference type="InterPro" id="IPR003188">
    <property type="entry name" value="PTS_IIA_lac/cel"/>
</dbReference>
<feature type="modified residue" description="Phosphohistidine; by HPr" evidence="5">
    <location>
        <position position="81"/>
    </location>
</feature>
<evidence type="ECO:0000256" key="1">
    <source>
        <dbReference type="ARBA" id="ARBA00022448"/>
    </source>
</evidence>
<evidence type="ECO:0000256" key="3">
    <source>
        <dbReference type="ARBA" id="ARBA00022679"/>
    </source>
</evidence>
<dbReference type="GO" id="GO:0009401">
    <property type="term" value="P:phosphoenolpyruvate-dependent sugar phosphotransferase system"/>
    <property type="evidence" value="ECO:0007669"/>
    <property type="project" value="UniProtKB-KW"/>
</dbReference>
<keyword evidence="2" id="KW-0762">Sugar transport</keyword>
<dbReference type="EMBL" id="ACGC01000051">
    <property type="protein sequence ID" value="EEI82854.1"/>
    <property type="molecule type" value="Genomic_DNA"/>
</dbReference>
<dbReference type="Gene3D" id="1.20.58.80">
    <property type="entry name" value="Phosphotransferase system, lactose/cellobiose-type IIA subunit"/>
    <property type="match status" value="1"/>
</dbReference>
<dbReference type="GO" id="GO:0016740">
    <property type="term" value="F:transferase activity"/>
    <property type="evidence" value="ECO:0007669"/>
    <property type="project" value="UniProtKB-KW"/>
</dbReference>
<name>C2CHS9_9FIRM</name>
<evidence type="ECO:0000256" key="4">
    <source>
        <dbReference type="ARBA" id="ARBA00022683"/>
    </source>
</evidence>
<dbReference type="Proteomes" id="UP000003744">
    <property type="component" value="Unassembled WGS sequence"/>
</dbReference>
<dbReference type="HOGENOM" id="CLU_152490_0_0_9"/>
<sequence length="113" mass="13232">MIEMENSTLENVCMQLITYAGIAKSYYIEAMAERRLGNKNSANKLIKEGQTAYNECHKIHHKMFGEQYEIEDSLQNVLLMHAEDQMMACETIYILASELMKCYERIENLENKR</sequence>
<accession>C2CHS9</accession>
<keyword evidence="4" id="KW-0598">Phosphotransferase system</keyword>
<protein>
    <submittedName>
        <fullName evidence="6">PTS system, Lactose/Cellobiose specific IIA subunit</fullName>
    </submittedName>
</protein>